<organism evidence="1 2">
    <name type="scientific">Candidatus Accumulibacter phosphatis</name>
    <dbReference type="NCBI Taxonomy" id="327160"/>
    <lineage>
        <taxon>Bacteria</taxon>
        <taxon>Pseudomonadati</taxon>
        <taxon>Pseudomonadota</taxon>
        <taxon>Betaproteobacteria</taxon>
        <taxon>Candidatus Accumulibacter</taxon>
    </lineage>
</organism>
<dbReference type="EMBL" id="SPMY01000019">
    <property type="protein sequence ID" value="NMQ27518.1"/>
    <property type="molecule type" value="Genomic_DNA"/>
</dbReference>
<keyword evidence="2" id="KW-1185">Reference proteome</keyword>
<protein>
    <submittedName>
        <fullName evidence="1">Uncharacterized protein</fullName>
    </submittedName>
</protein>
<evidence type="ECO:0000313" key="2">
    <source>
        <dbReference type="Proteomes" id="UP000749010"/>
    </source>
</evidence>
<evidence type="ECO:0000313" key="1">
    <source>
        <dbReference type="EMBL" id="NMQ27518.1"/>
    </source>
</evidence>
<gene>
    <name evidence="1" type="ORF">E4Q23_06975</name>
</gene>
<comment type="caution">
    <text evidence="1">The sequence shown here is derived from an EMBL/GenBank/DDBJ whole genome shotgun (WGS) entry which is preliminary data.</text>
</comment>
<dbReference type="Proteomes" id="UP000749010">
    <property type="component" value="Unassembled WGS sequence"/>
</dbReference>
<dbReference type="RefSeq" id="WP_169065977.1">
    <property type="nucleotide sequence ID" value="NZ_SPMY01000019.1"/>
</dbReference>
<proteinExistence type="predicted"/>
<reference evidence="1 2" key="1">
    <citation type="submission" date="2019-03" db="EMBL/GenBank/DDBJ databases">
        <title>Metabolic reconstructions from genomes of highly enriched 'Candidatus Accumulibacter' and 'Candidatus Competibacter' bioreactor populations.</title>
        <authorList>
            <person name="Annavajhala M.K."/>
            <person name="Welles L."/>
            <person name="Abbas B."/>
            <person name="Sorokin D."/>
            <person name="Park H."/>
            <person name="Van Loosdrecht M."/>
            <person name="Chandran K."/>
        </authorList>
    </citation>
    <scope>NUCLEOTIDE SEQUENCE [LARGE SCALE GENOMIC DNA]</scope>
    <source>
        <strain evidence="1 2">SBR_S</strain>
    </source>
</reference>
<sequence>MISHRSLAWVRPILCCLLLLVVCLDAVAMWARMSESELLERSDLVVSGTLIGHSPVRTAGEDMVLAVIRIDTVYKGAAGQLVAFLVLPAADRPLSSSDLHYRVGQSGLWFLRQRSAAERGLFLADHPQRFTPSASASAQIESLQKRLPK</sequence>
<accession>A0ABX1TW81</accession>
<name>A0ABX1TW81_9PROT</name>